<proteinExistence type="predicted"/>
<feature type="domain" description="C2H2-type" evidence="8">
    <location>
        <begin position="358"/>
        <end position="385"/>
    </location>
</feature>
<dbReference type="InParanoid" id="B0WAL7"/>
<feature type="domain" description="C2H2-type" evidence="8">
    <location>
        <begin position="418"/>
        <end position="446"/>
    </location>
</feature>
<evidence type="ECO:0000256" key="6">
    <source>
        <dbReference type="ARBA" id="ARBA00023242"/>
    </source>
</evidence>
<keyword evidence="5" id="KW-0862">Zinc</keyword>
<dbReference type="Proteomes" id="UP000002320">
    <property type="component" value="Unassembled WGS sequence"/>
</dbReference>
<dbReference type="FunFam" id="3.30.160.60:FF:000145">
    <property type="entry name" value="Zinc finger protein 574"/>
    <property type="match status" value="1"/>
</dbReference>
<reference evidence="9" key="1">
    <citation type="submission" date="2007-03" db="EMBL/GenBank/DDBJ databases">
        <title>Annotation of Culex pipiens quinquefasciatus.</title>
        <authorList>
            <consortium name="The Broad Institute Genome Sequencing Platform"/>
            <person name="Atkinson P.W."/>
            <person name="Hemingway J."/>
            <person name="Christensen B.M."/>
            <person name="Higgs S."/>
            <person name="Kodira C."/>
            <person name="Hannick L."/>
            <person name="Megy K."/>
            <person name="O'Leary S."/>
            <person name="Pearson M."/>
            <person name="Haas B.J."/>
            <person name="Mauceli E."/>
            <person name="Wortman J.R."/>
            <person name="Lee N.H."/>
            <person name="Guigo R."/>
            <person name="Stanke M."/>
            <person name="Alvarado L."/>
            <person name="Amedeo P."/>
            <person name="Antoine C.H."/>
            <person name="Arensburger P."/>
            <person name="Bidwell S.L."/>
            <person name="Crawford M."/>
            <person name="Camaro F."/>
            <person name="Devon K."/>
            <person name="Engels R."/>
            <person name="Hammond M."/>
            <person name="Howarth C."/>
            <person name="Koehrsen M."/>
            <person name="Lawson D."/>
            <person name="Montgomery P."/>
            <person name="Nene V."/>
            <person name="Nusbaum C."/>
            <person name="Puiu D."/>
            <person name="Romero-Severson J."/>
            <person name="Severson D.W."/>
            <person name="Shumway M."/>
            <person name="Sisk P."/>
            <person name="Stolte C."/>
            <person name="Zeng Q."/>
            <person name="Eisenstadt E."/>
            <person name="Fraser-Liggett C."/>
            <person name="Strausberg R."/>
            <person name="Galagan J."/>
            <person name="Birren B."/>
            <person name="Collins F.H."/>
        </authorList>
    </citation>
    <scope>NUCLEOTIDE SEQUENCE [LARGE SCALE GENOMIC DNA]</scope>
    <source>
        <strain evidence="9">JHB</strain>
    </source>
</reference>
<dbReference type="KEGG" id="cqu:CpipJ_CPIJ003928"/>
<dbReference type="GO" id="GO:0005634">
    <property type="term" value="C:nucleus"/>
    <property type="evidence" value="ECO:0007669"/>
    <property type="project" value="UniProtKB-SubCell"/>
</dbReference>
<accession>B0WAL7</accession>
<feature type="domain" description="C2H2-type" evidence="8">
    <location>
        <begin position="329"/>
        <end position="357"/>
    </location>
</feature>
<feature type="domain" description="C2H2-type" evidence="8">
    <location>
        <begin position="213"/>
        <end position="241"/>
    </location>
</feature>
<dbReference type="PANTHER" id="PTHR19818">
    <property type="entry name" value="ZINC FINGER PROTEIN ZIC AND GLI"/>
    <property type="match status" value="1"/>
</dbReference>
<dbReference type="Gene3D" id="3.30.160.60">
    <property type="entry name" value="Classic Zinc Finger"/>
    <property type="match status" value="6"/>
</dbReference>
<dbReference type="HOGENOM" id="CLU_002678_94_13_1"/>
<reference evidence="10" key="2">
    <citation type="submission" date="2021-02" db="UniProtKB">
        <authorList>
            <consortium name="EnsemblMetazoa"/>
        </authorList>
    </citation>
    <scope>IDENTIFICATION</scope>
    <source>
        <strain evidence="10">JHB</strain>
    </source>
</reference>
<evidence type="ECO:0000256" key="2">
    <source>
        <dbReference type="ARBA" id="ARBA00022723"/>
    </source>
</evidence>
<feature type="domain" description="C2H2-type" evidence="8">
    <location>
        <begin position="389"/>
        <end position="416"/>
    </location>
</feature>
<evidence type="ECO:0000256" key="3">
    <source>
        <dbReference type="ARBA" id="ARBA00022737"/>
    </source>
</evidence>
<dbReference type="SMART" id="SM00355">
    <property type="entry name" value="ZnF_C2H2"/>
    <property type="match status" value="9"/>
</dbReference>
<dbReference type="SUPFAM" id="SSF57716">
    <property type="entry name" value="Glucocorticoid receptor-like (DNA-binding domain)"/>
    <property type="match status" value="1"/>
</dbReference>
<dbReference type="GO" id="GO:0045944">
    <property type="term" value="P:positive regulation of transcription by RNA polymerase II"/>
    <property type="evidence" value="ECO:0007669"/>
    <property type="project" value="UniProtKB-ARBA"/>
</dbReference>
<evidence type="ECO:0000256" key="7">
    <source>
        <dbReference type="PROSITE-ProRule" id="PRU00042"/>
    </source>
</evidence>
<feature type="domain" description="C2H2-type" evidence="8">
    <location>
        <begin position="447"/>
        <end position="474"/>
    </location>
</feature>
<keyword evidence="4 7" id="KW-0863">Zinc-finger</keyword>
<name>B0WAL7_CULQU</name>
<dbReference type="EMBL" id="DS231873">
    <property type="protein sequence ID" value="EDS41571.1"/>
    <property type="molecule type" value="Genomic_DNA"/>
</dbReference>
<dbReference type="Pfam" id="PF13912">
    <property type="entry name" value="zf-C2H2_6"/>
    <property type="match status" value="1"/>
</dbReference>
<dbReference type="InterPro" id="IPR050329">
    <property type="entry name" value="GLI_C2H2-zinc-finger"/>
</dbReference>
<evidence type="ECO:0000313" key="9">
    <source>
        <dbReference type="EMBL" id="EDS41571.1"/>
    </source>
</evidence>
<dbReference type="EnsemblMetazoa" id="CPIJ003928-RA">
    <property type="protein sequence ID" value="CPIJ003928-PA"/>
    <property type="gene ID" value="CPIJ003928"/>
</dbReference>
<dbReference type="PROSITE" id="PS00028">
    <property type="entry name" value="ZINC_FINGER_C2H2_1"/>
    <property type="match status" value="8"/>
</dbReference>
<dbReference type="OrthoDB" id="8117402at2759"/>
<dbReference type="AlphaFoldDB" id="B0WAL7"/>
<evidence type="ECO:0000259" key="8">
    <source>
        <dbReference type="PROSITE" id="PS50157"/>
    </source>
</evidence>
<evidence type="ECO:0000256" key="5">
    <source>
        <dbReference type="ARBA" id="ARBA00022833"/>
    </source>
</evidence>
<dbReference type="InterPro" id="IPR036236">
    <property type="entry name" value="Znf_C2H2_sf"/>
</dbReference>
<dbReference type="Pfam" id="PF07776">
    <property type="entry name" value="zf-AD"/>
    <property type="match status" value="1"/>
</dbReference>
<evidence type="ECO:0000256" key="4">
    <source>
        <dbReference type="ARBA" id="ARBA00022771"/>
    </source>
</evidence>
<evidence type="ECO:0000256" key="1">
    <source>
        <dbReference type="ARBA" id="ARBA00004123"/>
    </source>
</evidence>
<dbReference type="SUPFAM" id="SSF57667">
    <property type="entry name" value="beta-beta-alpha zinc fingers"/>
    <property type="match status" value="4"/>
</dbReference>
<dbReference type="Gene3D" id="3.40.1800.20">
    <property type="match status" value="1"/>
</dbReference>
<dbReference type="GO" id="GO:0000978">
    <property type="term" value="F:RNA polymerase II cis-regulatory region sequence-specific DNA binding"/>
    <property type="evidence" value="ECO:0007669"/>
    <property type="project" value="TreeGrafter"/>
</dbReference>
<keyword evidence="3" id="KW-0677">Repeat</keyword>
<dbReference type="SMART" id="SM00868">
    <property type="entry name" value="zf-AD"/>
    <property type="match status" value="2"/>
</dbReference>
<keyword evidence="2" id="KW-0479">Metal-binding</keyword>
<dbReference type="GO" id="GO:0008270">
    <property type="term" value="F:zinc ion binding"/>
    <property type="evidence" value="ECO:0007669"/>
    <property type="project" value="UniProtKB-KW"/>
</dbReference>
<dbReference type="VEuPathDB" id="VectorBase:CQUJHB010930"/>
<dbReference type="InterPro" id="IPR012934">
    <property type="entry name" value="Znf_AD"/>
</dbReference>
<dbReference type="PROSITE" id="PS50157">
    <property type="entry name" value="ZINC_FINGER_C2H2_2"/>
    <property type="match status" value="9"/>
</dbReference>
<dbReference type="Pfam" id="PF00096">
    <property type="entry name" value="zf-C2H2"/>
    <property type="match status" value="4"/>
</dbReference>
<evidence type="ECO:0000313" key="10">
    <source>
        <dbReference type="EnsemblMetazoa" id="CPIJ003928-PA"/>
    </source>
</evidence>
<dbReference type="GO" id="GO:0000981">
    <property type="term" value="F:DNA-binding transcription factor activity, RNA polymerase II-specific"/>
    <property type="evidence" value="ECO:0007669"/>
    <property type="project" value="TreeGrafter"/>
</dbReference>
<dbReference type="OMA" id="WFEVSPN"/>
<comment type="subcellular location">
    <subcellularLocation>
        <location evidence="1">Nucleus</location>
    </subcellularLocation>
</comment>
<protein>
    <submittedName>
        <fullName evidence="9 10">Zinc finger protein 571</fullName>
    </submittedName>
</protein>
<feature type="domain" description="C2H2-type" evidence="8">
    <location>
        <begin position="299"/>
        <end position="326"/>
    </location>
</feature>
<dbReference type="eggNOG" id="KOG1721">
    <property type="taxonomic scope" value="Eukaryota"/>
</dbReference>
<dbReference type="FunFam" id="3.30.160.60:FF:000100">
    <property type="entry name" value="Zinc finger 45-like"/>
    <property type="match status" value="1"/>
</dbReference>
<dbReference type="InterPro" id="IPR013087">
    <property type="entry name" value="Znf_C2H2_type"/>
</dbReference>
<feature type="domain" description="C2H2-type" evidence="8">
    <location>
        <begin position="475"/>
        <end position="502"/>
    </location>
</feature>
<dbReference type="PANTHER" id="PTHR19818:SF139">
    <property type="entry name" value="PAIR-RULE PROTEIN ODD-PAIRED"/>
    <property type="match status" value="1"/>
</dbReference>
<evidence type="ECO:0000313" key="11">
    <source>
        <dbReference type="Proteomes" id="UP000002320"/>
    </source>
</evidence>
<keyword evidence="11" id="KW-1185">Reference proteome</keyword>
<gene>
    <name evidence="10" type="primary">6035601</name>
    <name evidence="9" type="ORF">CpipJ_CPIJ003928</name>
</gene>
<dbReference type="VEuPathDB" id="VectorBase:CPIJ003928"/>
<sequence length="525" mass="60735">MEIEVEYLDLNICIVCLEEKPDMIAVEFSEIAPDLLPNGPVLAKHLWFREEDLQFKYVCRDCWTVVRQFHDFYVSVERTHADVAGVSAGGEQNLELAIKSESFVEEQQSEPCNQNFGEQDPQHQELLELEDDEETIAVEVEHWEQNSALSECEETSSDDELEEGLTMDVQNELTVKQEAKEGLSEAEKLEKIYHKPIAEIEEEDDAISRHCKLACESCASMFSTFLELKRHFRQVHNTKGHLVCCNRTFRKRLRLVEHVRKVNDPDAFYCTICNKSYSNSTGLSLHMTTLHAAPEKLLFKCEQCDKSFAKKFQLNAHQVQHVPEEDRNCICPQCDKAFATAAKLNVHLKLRHQPQKIHVCDVCAKSFKSKVQFDRHCKEHDESYQEVRLQCKICSKWLKNASSLRKHLQRHDGEGQSHECGICGKKAPNMLALQSHITFVHKKEKLFQCEHCPKAFKRQFTLAEHMATHTGEVLYHCPYCVKTFNSSANMHAHKKKHHHRQWEESKRRSELALFGKVELQEASDS</sequence>
<dbReference type="Pfam" id="PF12874">
    <property type="entry name" value="zf-met"/>
    <property type="match status" value="2"/>
</dbReference>
<organism>
    <name type="scientific">Culex quinquefasciatus</name>
    <name type="common">Southern house mosquito</name>
    <name type="synonym">Culex pungens</name>
    <dbReference type="NCBI Taxonomy" id="7176"/>
    <lineage>
        <taxon>Eukaryota</taxon>
        <taxon>Metazoa</taxon>
        <taxon>Ecdysozoa</taxon>
        <taxon>Arthropoda</taxon>
        <taxon>Hexapoda</taxon>
        <taxon>Insecta</taxon>
        <taxon>Pterygota</taxon>
        <taxon>Neoptera</taxon>
        <taxon>Endopterygota</taxon>
        <taxon>Diptera</taxon>
        <taxon>Nematocera</taxon>
        <taxon>Culicoidea</taxon>
        <taxon>Culicidae</taxon>
        <taxon>Culicinae</taxon>
        <taxon>Culicini</taxon>
        <taxon>Culex</taxon>
        <taxon>Culex</taxon>
    </lineage>
</organism>
<feature type="domain" description="C2H2-type" evidence="8">
    <location>
        <begin position="268"/>
        <end position="296"/>
    </location>
</feature>
<keyword evidence="6" id="KW-0539">Nucleus</keyword>